<dbReference type="GO" id="GO:0003723">
    <property type="term" value="F:RNA binding"/>
    <property type="evidence" value="ECO:0007669"/>
    <property type="project" value="InterPro"/>
</dbReference>
<dbReference type="HOGENOM" id="CLU_1425469_0_0_7"/>
<organism evidence="2 3">
    <name type="scientific">Pseudobdellovibrio exovorus JSS</name>
    <dbReference type="NCBI Taxonomy" id="1184267"/>
    <lineage>
        <taxon>Bacteria</taxon>
        <taxon>Pseudomonadati</taxon>
        <taxon>Bdellovibrionota</taxon>
        <taxon>Bdellovibrionia</taxon>
        <taxon>Bdellovibrionales</taxon>
        <taxon>Pseudobdellovibrionaceae</taxon>
        <taxon>Pseudobdellovibrio</taxon>
    </lineage>
</organism>
<evidence type="ECO:0000313" key="3">
    <source>
        <dbReference type="Proteomes" id="UP000012040"/>
    </source>
</evidence>
<dbReference type="CDD" id="cd02644">
    <property type="entry name" value="R3H_jag"/>
    <property type="match status" value="1"/>
</dbReference>
<name>M4VEB4_9BACT</name>
<gene>
    <name evidence="2" type="ORF">A11Q_2619</name>
</gene>
<accession>M4VEB4</accession>
<feature type="domain" description="R3H" evidence="1">
    <location>
        <begin position="104"/>
        <end position="170"/>
    </location>
</feature>
<dbReference type="InterPro" id="IPR036867">
    <property type="entry name" value="R3H_dom_sf"/>
</dbReference>
<keyword evidence="3" id="KW-1185">Reference proteome</keyword>
<dbReference type="STRING" id="1184267.A11Q_2619"/>
<dbReference type="InterPro" id="IPR039247">
    <property type="entry name" value="KhpB"/>
</dbReference>
<dbReference type="SMART" id="SM00393">
    <property type="entry name" value="R3H"/>
    <property type="match status" value="1"/>
</dbReference>
<dbReference type="eggNOG" id="COG1847">
    <property type="taxonomic scope" value="Bacteria"/>
</dbReference>
<dbReference type="Gene3D" id="3.30.1370.50">
    <property type="entry name" value="R3H-like domain"/>
    <property type="match status" value="1"/>
</dbReference>
<dbReference type="AlphaFoldDB" id="M4VEB4"/>
<dbReference type="PANTHER" id="PTHR35800">
    <property type="entry name" value="PROTEIN JAG"/>
    <property type="match status" value="1"/>
</dbReference>
<sequence>MAGFFSKLFGGGAKKDNNLESVVEATLNGILEKGNFDLSYELNLSKKDDVTEIKIDFSGNDEALLKDYKGQLLDAIQLIIKRVTQHHFADIQTNVLVDCGGYREESEAALIERAEHLKTIAIEQGKSVYYRALPPKERKVVHQYLAQDGRVKSRSLGDGLYKKIKIYPATKSGNGQGGQANGADTVAGEN</sequence>
<dbReference type="PANTHER" id="PTHR35800:SF1">
    <property type="entry name" value="RNA-BINDING PROTEIN KHPB"/>
    <property type="match status" value="1"/>
</dbReference>
<dbReference type="PATRIC" id="fig|1184267.3.peg.2647"/>
<dbReference type="InterPro" id="IPR001374">
    <property type="entry name" value="R3H_dom"/>
</dbReference>
<dbReference type="KEGG" id="bex:A11Q_2619"/>
<protein>
    <recommendedName>
        <fullName evidence="1">R3H domain-containing protein</fullName>
    </recommendedName>
</protein>
<dbReference type="Proteomes" id="UP000012040">
    <property type="component" value="Chromosome"/>
</dbReference>
<dbReference type="PROSITE" id="PS51061">
    <property type="entry name" value="R3H"/>
    <property type="match status" value="1"/>
</dbReference>
<dbReference type="OrthoDB" id="5292164at2"/>
<reference evidence="2 3" key="1">
    <citation type="journal article" date="2013" name="ISME J.">
        <title>By their genes ye shall know them: genomic signatures of predatory bacteria.</title>
        <authorList>
            <person name="Pasternak Z."/>
            <person name="Pietrokovski S."/>
            <person name="Rotem O."/>
            <person name="Gophna U."/>
            <person name="Lurie-Weinberger M.N."/>
            <person name="Jurkevitch E."/>
        </authorList>
    </citation>
    <scope>NUCLEOTIDE SEQUENCE [LARGE SCALE GENOMIC DNA]</scope>
    <source>
        <strain evidence="2 3">JSS</strain>
    </source>
</reference>
<dbReference type="RefSeq" id="WP_015471325.1">
    <property type="nucleotide sequence ID" value="NC_020813.1"/>
</dbReference>
<evidence type="ECO:0000259" key="1">
    <source>
        <dbReference type="PROSITE" id="PS51061"/>
    </source>
</evidence>
<dbReference type="Gene3D" id="3.30.300.20">
    <property type="match status" value="1"/>
</dbReference>
<proteinExistence type="predicted"/>
<dbReference type="InterPro" id="IPR015946">
    <property type="entry name" value="KH_dom-like_a/b"/>
</dbReference>
<dbReference type="Pfam" id="PF01424">
    <property type="entry name" value="R3H"/>
    <property type="match status" value="1"/>
</dbReference>
<dbReference type="InterPro" id="IPR034079">
    <property type="entry name" value="R3H_KhpB"/>
</dbReference>
<dbReference type="EMBL" id="CP003537">
    <property type="protein sequence ID" value="AGH96835.1"/>
    <property type="molecule type" value="Genomic_DNA"/>
</dbReference>
<evidence type="ECO:0000313" key="2">
    <source>
        <dbReference type="EMBL" id="AGH96835.1"/>
    </source>
</evidence>